<evidence type="ECO:0000313" key="2">
    <source>
        <dbReference type="Proteomes" id="UP001596495"/>
    </source>
</evidence>
<protein>
    <submittedName>
        <fullName evidence="1">Uncharacterized protein</fullName>
    </submittedName>
</protein>
<evidence type="ECO:0000313" key="1">
    <source>
        <dbReference type="EMBL" id="MFC7436038.1"/>
    </source>
</evidence>
<organism evidence="1 2">
    <name type="scientific">Hydrogenophaga bisanensis</name>
    <dbReference type="NCBI Taxonomy" id="439611"/>
    <lineage>
        <taxon>Bacteria</taxon>
        <taxon>Pseudomonadati</taxon>
        <taxon>Pseudomonadota</taxon>
        <taxon>Betaproteobacteria</taxon>
        <taxon>Burkholderiales</taxon>
        <taxon>Comamonadaceae</taxon>
        <taxon>Hydrogenophaga</taxon>
    </lineage>
</organism>
<dbReference type="EMBL" id="JBHTBX010000013">
    <property type="protein sequence ID" value="MFC7436038.1"/>
    <property type="molecule type" value="Genomic_DNA"/>
</dbReference>
<gene>
    <name evidence="1" type="ORF">ACFQNJ_16100</name>
</gene>
<reference evidence="2" key="1">
    <citation type="journal article" date="2019" name="Int. J. Syst. Evol. Microbiol.">
        <title>The Global Catalogue of Microorganisms (GCM) 10K type strain sequencing project: providing services to taxonomists for standard genome sequencing and annotation.</title>
        <authorList>
            <consortium name="The Broad Institute Genomics Platform"/>
            <consortium name="The Broad Institute Genome Sequencing Center for Infectious Disease"/>
            <person name="Wu L."/>
            <person name="Ma J."/>
        </authorList>
    </citation>
    <scope>NUCLEOTIDE SEQUENCE [LARGE SCALE GENOMIC DNA]</scope>
    <source>
        <strain evidence="2">CCUG 54518</strain>
    </source>
</reference>
<comment type="caution">
    <text evidence="1">The sequence shown here is derived from an EMBL/GenBank/DDBJ whole genome shotgun (WGS) entry which is preliminary data.</text>
</comment>
<dbReference type="RefSeq" id="WP_382259391.1">
    <property type="nucleotide sequence ID" value="NZ_JBHTBX010000013.1"/>
</dbReference>
<sequence length="143" mass="15408">MQGTATTTLFEEPHRPGKVYPAGARYSEATYYDVATDRFVHGFQVFTQHAPDGSPTGRQTFLDNQGNLCSLALAEAKRKEATQAAAEDLLNGLQDLVDIIEAAGLMNLTRAVVLGPTVWYVKASDRLANAKALIQRAAGQPST</sequence>
<proteinExistence type="predicted"/>
<accession>A0ABW2RD85</accession>
<name>A0ABW2RD85_9BURK</name>
<dbReference type="Proteomes" id="UP001596495">
    <property type="component" value="Unassembled WGS sequence"/>
</dbReference>
<keyword evidence="2" id="KW-1185">Reference proteome</keyword>